<dbReference type="Pfam" id="PF00106">
    <property type="entry name" value="adh_short"/>
    <property type="match status" value="1"/>
</dbReference>
<dbReference type="InterPro" id="IPR002347">
    <property type="entry name" value="SDR_fam"/>
</dbReference>
<comment type="similarity">
    <text evidence="2 12">Belongs to the short-chain dehydrogenases/reductases (SDR) family.</text>
</comment>
<feature type="non-terminal residue" evidence="14">
    <location>
        <position position="323"/>
    </location>
</feature>
<evidence type="ECO:0000256" key="12">
    <source>
        <dbReference type="RuleBase" id="RU000363"/>
    </source>
</evidence>
<evidence type="ECO:0000256" key="3">
    <source>
        <dbReference type="ARBA" id="ARBA00022692"/>
    </source>
</evidence>
<dbReference type="Gene3D" id="3.40.50.720">
    <property type="entry name" value="NAD(P)-binding Rossmann-like Domain"/>
    <property type="match status" value="1"/>
</dbReference>
<evidence type="ECO:0000256" key="11">
    <source>
        <dbReference type="ARBA" id="ARBA00082544"/>
    </source>
</evidence>
<dbReference type="AlphaFoldDB" id="A0A482VXQ0"/>
<proteinExistence type="inferred from homology"/>
<dbReference type="EMBL" id="QDEB01052710">
    <property type="protein sequence ID" value="RZC37436.1"/>
    <property type="molecule type" value="Genomic_DNA"/>
</dbReference>
<dbReference type="PANTHER" id="PTHR24322:SF729">
    <property type="entry name" value="MIP05442P"/>
    <property type="match status" value="1"/>
</dbReference>
<feature type="non-terminal residue" evidence="14">
    <location>
        <position position="1"/>
    </location>
</feature>
<dbReference type="InterPro" id="IPR036291">
    <property type="entry name" value="NAD(P)-bd_dom_sf"/>
</dbReference>
<evidence type="ECO:0000256" key="13">
    <source>
        <dbReference type="SAM" id="Phobius"/>
    </source>
</evidence>
<comment type="caution">
    <text evidence="14">The sequence shown here is derived from an EMBL/GenBank/DDBJ whole genome shotgun (WGS) entry which is preliminary data.</text>
</comment>
<dbReference type="STRING" id="1661398.A0A482VXQ0"/>
<dbReference type="PRINTS" id="PR00080">
    <property type="entry name" value="SDRFAMILY"/>
</dbReference>
<dbReference type="Proteomes" id="UP000292052">
    <property type="component" value="Unassembled WGS sequence"/>
</dbReference>
<dbReference type="GO" id="GO:0005811">
    <property type="term" value="C:lipid droplet"/>
    <property type="evidence" value="ECO:0007669"/>
    <property type="project" value="TreeGrafter"/>
</dbReference>
<keyword evidence="15" id="KW-1185">Reference proteome</keyword>
<dbReference type="PIRSF" id="PIRSF000126">
    <property type="entry name" value="11-beta-HSD1"/>
    <property type="match status" value="1"/>
</dbReference>
<comment type="subcellular location">
    <subcellularLocation>
        <location evidence="1">Membrane</location>
        <topology evidence="1">Multi-pass membrane protein</topology>
    </subcellularLocation>
</comment>
<evidence type="ECO:0000256" key="5">
    <source>
        <dbReference type="ARBA" id="ARBA00022989"/>
    </source>
</evidence>
<reference evidence="14 15" key="1">
    <citation type="submission" date="2017-03" db="EMBL/GenBank/DDBJ databases">
        <title>Genome of the blue death feigning beetle - Asbolus verrucosus.</title>
        <authorList>
            <person name="Rider S.D."/>
        </authorList>
    </citation>
    <scope>NUCLEOTIDE SEQUENCE [LARGE SCALE GENOMIC DNA]</scope>
    <source>
        <strain evidence="14">Butters</strain>
        <tissue evidence="14">Head and leg muscle</tissue>
    </source>
</reference>
<keyword evidence="5 13" id="KW-1133">Transmembrane helix</keyword>
<dbReference type="FunFam" id="3.40.50.720:FF:000131">
    <property type="entry name" value="Short-chain dehydrogenase/reductase 3"/>
    <property type="match status" value="1"/>
</dbReference>
<evidence type="ECO:0000256" key="6">
    <source>
        <dbReference type="ARBA" id="ARBA00023002"/>
    </source>
</evidence>
<accession>A0A482VXQ0</accession>
<gene>
    <name evidence="14" type="ORF">BDFB_000552</name>
</gene>
<keyword evidence="3 13" id="KW-0812">Transmembrane</keyword>
<dbReference type="SUPFAM" id="SSF51735">
    <property type="entry name" value="NAD(P)-binding Rossmann-fold domains"/>
    <property type="match status" value="1"/>
</dbReference>
<feature type="transmembrane region" description="Helical" evidence="13">
    <location>
        <begin position="12"/>
        <end position="34"/>
    </location>
</feature>
<keyword evidence="6" id="KW-0560">Oxidoreductase</keyword>
<sequence length="323" mass="36146">TISAALNWTRAVIAKVTAGVLELIVLSWLSVYYISEAVILTVTPAFLWREKSLRGKVVLVTGGAGGVGQELALRLAKHKARVIIWDNNEKALEKVQERIESEGYKVHTYPVDVSDRENVYKYADIVKSDIGPIDILINNAGIVCGQTFLEIPDYMIEKTFKVNILSHYWTTKAFLPNMIKTGKGHIVTVGSLTGLLGTYKCTDYSATKHATHGFHESLLIELKTHGHHKIKMTLVCPYFINTGMFSGCKPRNLPMLEPKDVAKRIITAIKKEEVYVTLPGFSRFVLPLKHFIPAKLSWAVVYRVIQGPQSMMGMRNFEEVEAA</sequence>
<evidence type="ECO:0000256" key="7">
    <source>
        <dbReference type="ARBA" id="ARBA00023098"/>
    </source>
</evidence>
<dbReference type="OrthoDB" id="10253736at2759"/>
<evidence type="ECO:0000256" key="8">
    <source>
        <dbReference type="ARBA" id="ARBA00023136"/>
    </source>
</evidence>
<keyword evidence="4" id="KW-0521">NADP</keyword>
<dbReference type="CDD" id="cd05339">
    <property type="entry name" value="17beta-HSDXI-like_SDR_c"/>
    <property type="match status" value="1"/>
</dbReference>
<name>A0A482VXQ0_ASBVE</name>
<organism evidence="14 15">
    <name type="scientific">Asbolus verrucosus</name>
    <name type="common">Desert ironclad beetle</name>
    <dbReference type="NCBI Taxonomy" id="1661398"/>
    <lineage>
        <taxon>Eukaryota</taxon>
        <taxon>Metazoa</taxon>
        <taxon>Ecdysozoa</taxon>
        <taxon>Arthropoda</taxon>
        <taxon>Hexapoda</taxon>
        <taxon>Insecta</taxon>
        <taxon>Pterygota</taxon>
        <taxon>Neoptera</taxon>
        <taxon>Endopterygota</taxon>
        <taxon>Coleoptera</taxon>
        <taxon>Polyphaga</taxon>
        <taxon>Cucujiformia</taxon>
        <taxon>Tenebrionidae</taxon>
        <taxon>Pimeliinae</taxon>
        <taxon>Asbolus</taxon>
    </lineage>
</organism>
<evidence type="ECO:0000256" key="10">
    <source>
        <dbReference type="ARBA" id="ARBA00068717"/>
    </source>
</evidence>
<dbReference type="PRINTS" id="PR00081">
    <property type="entry name" value="GDHRDH"/>
</dbReference>
<dbReference type="GO" id="GO:0052650">
    <property type="term" value="F:all-trans-retinol dehydrogenase (NADP+) activity"/>
    <property type="evidence" value="ECO:0007669"/>
    <property type="project" value="UniProtKB-ARBA"/>
</dbReference>
<protein>
    <recommendedName>
        <fullName evidence="10">Short-chain dehydrogenase/reductase 3</fullName>
    </recommendedName>
    <alternativeName>
        <fullName evidence="11">Retinal short-chain dehydrogenase/reductase 1</fullName>
    </alternativeName>
</protein>
<evidence type="ECO:0000256" key="9">
    <source>
        <dbReference type="ARBA" id="ARBA00059620"/>
    </source>
</evidence>
<evidence type="ECO:0000256" key="4">
    <source>
        <dbReference type="ARBA" id="ARBA00022857"/>
    </source>
</evidence>
<comment type="function">
    <text evidence="9">Catalyzes the reduction of all-trans-retinal to all-trans-retinol in the presence of NADPH.</text>
</comment>
<evidence type="ECO:0000256" key="2">
    <source>
        <dbReference type="ARBA" id="ARBA00006484"/>
    </source>
</evidence>
<evidence type="ECO:0000313" key="15">
    <source>
        <dbReference type="Proteomes" id="UP000292052"/>
    </source>
</evidence>
<evidence type="ECO:0000256" key="1">
    <source>
        <dbReference type="ARBA" id="ARBA00004141"/>
    </source>
</evidence>
<dbReference type="GO" id="GO:0016020">
    <property type="term" value="C:membrane"/>
    <property type="evidence" value="ECO:0007669"/>
    <property type="project" value="UniProtKB-SubCell"/>
</dbReference>
<keyword evidence="8 13" id="KW-0472">Membrane</keyword>
<dbReference type="PANTHER" id="PTHR24322">
    <property type="entry name" value="PKSB"/>
    <property type="match status" value="1"/>
</dbReference>
<keyword evidence="7" id="KW-0443">Lipid metabolism</keyword>
<evidence type="ECO:0000313" key="14">
    <source>
        <dbReference type="EMBL" id="RZC37436.1"/>
    </source>
</evidence>